<reference evidence="2" key="1">
    <citation type="journal article" date="2021" name="Sci. Rep.">
        <title>Diploid genomic architecture of Nitzschia inconspicua, an elite biomass production diatom.</title>
        <authorList>
            <person name="Oliver A."/>
            <person name="Podell S."/>
            <person name="Pinowska A."/>
            <person name="Traller J.C."/>
            <person name="Smith S.R."/>
            <person name="McClure R."/>
            <person name="Beliaev A."/>
            <person name="Bohutskyi P."/>
            <person name="Hill E.A."/>
            <person name="Rabines A."/>
            <person name="Zheng H."/>
            <person name="Allen L.Z."/>
            <person name="Kuo A."/>
            <person name="Grigoriev I.V."/>
            <person name="Allen A.E."/>
            <person name="Hazlebeck D."/>
            <person name="Allen E.E."/>
        </authorList>
    </citation>
    <scope>NUCLEOTIDE SEQUENCE</scope>
    <source>
        <strain evidence="2">Hildebrandi</strain>
    </source>
</reference>
<accession>A0A9K3LU81</accession>
<comment type="caution">
    <text evidence="2">The sequence shown here is derived from an EMBL/GenBank/DDBJ whole genome shotgun (WGS) entry which is preliminary data.</text>
</comment>
<feature type="compositionally biased region" description="Low complexity" evidence="1">
    <location>
        <begin position="1"/>
        <end position="17"/>
    </location>
</feature>
<organism evidence="2 4">
    <name type="scientific">Nitzschia inconspicua</name>
    <dbReference type="NCBI Taxonomy" id="303405"/>
    <lineage>
        <taxon>Eukaryota</taxon>
        <taxon>Sar</taxon>
        <taxon>Stramenopiles</taxon>
        <taxon>Ochrophyta</taxon>
        <taxon>Bacillariophyta</taxon>
        <taxon>Bacillariophyceae</taxon>
        <taxon>Bacillariophycidae</taxon>
        <taxon>Bacillariales</taxon>
        <taxon>Bacillariaceae</taxon>
        <taxon>Nitzschia</taxon>
    </lineage>
</organism>
<feature type="region of interest" description="Disordered" evidence="1">
    <location>
        <begin position="243"/>
        <end position="278"/>
    </location>
</feature>
<dbReference type="Proteomes" id="UP000693970">
    <property type="component" value="Unassembled WGS sequence"/>
</dbReference>
<feature type="compositionally biased region" description="Basic and acidic residues" evidence="1">
    <location>
        <begin position="76"/>
        <end position="86"/>
    </location>
</feature>
<feature type="compositionally biased region" description="Basic and acidic residues" evidence="1">
    <location>
        <begin position="253"/>
        <end position="262"/>
    </location>
</feature>
<protein>
    <submittedName>
        <fullName evidence="2">Uncharacterized protein</fullName>
    </submittedName>
</protein>
<dbReference type="EMBL" id="JAGRRH010000006">
    <property type="protein sequence ID" value="KAG7368689.1"/>
    <property type="molecule type" value="Genomic_DNA"/>
</dbReference>
<reference evidence="2" key="2">
    <citation type="submission" date="2021-04" db="EMBL/GenBank/DDBJ databases">
        <authorList>
            <person name="Podell S."/>
        </authorList>
    </citation>
    <scope>NUCLEOTIDE SEQUENCE</scope>
    <source>
        <strain evidence="2">Hildebrandi</strain>
    </source>
</reference>
<evidence type="ECO:0000313" key="3">
    <source>
        <dbReference type="EMBL" id="KAG7368697.1"/>
    </source>
</evidence>
<proteinExistence type="predicted"/>
<name>A0A9K3LU81_9STRA</name>
<dbReference type="EMBL" id="JAGRRH010000006">
    <property type="protein sequence ID" value="KAG7368697.1"/>
    <property type="molecule type" value="Genomic_DNA"/>
</dbReference>
<keyword evidence="4" id="KW-1185">Reference proteome</keyword>
<evidence type="ECO:0000313" key="2">
    <source>
        <dbReference type="EMBL" id="KAG7368689.1"/>
    </source>
</evidence>
<feature type="region of interest" description="Disordered" evidence="1">
    <location>
        <begin position="67"/>
        <end position="94"/>
    </location>
</feature>
<dbReference type="OrthoDB" id="48976at2759"/>
<sequence>MSNNYNNNNNNNTTKNTSHQRRASKRQSAVQKDPLTGKVQEALEHVIVTGTNIRQKCQKRRRWENLQHYRNNNNNKGEEEQKEEGRTVTASKKKKASDTYFVEDIRLYGSEYDGGPGTSQYNPSENGYPMKPWPIIIQNNPKKDIKDVHELDGEWNIEYGDSIPPIYFTSARLSQENGDALDDQHDGMMEGKNRPNKNLNWKSVPARIKSLRSTDISVPQQHVPRALLERCWTRAVQAAANGITFPLPTNEQEPQKPNETNEQRNTSQEQVPIRERHSPRVEAKCRSLGIALAGNDATSCPRCTRDFSTFEDLALHYYGLQSDASDSCCQPLLRQSLLQIIDGILQQHVEFQTDQILHIVLSETAKNSTTTTTSKSNEKLLDWTDVLSFLDETVSRHSITKPTPQQSFSGTSCHPLLETISTSDDASIPPLLWNPKLVEIIKNRLIDRYSR</sequence>
<dbReference type="AlphaFoldDB" id="A0A9K3LU81"/>
<evidence type="ECO:0000256" key="1">
    <source>
        <dbReference type="SAM" id="MobiDB-lite"/>
    </source>
</evidence>
<feature type="region of interest" description="Disordered" evidence="1">
    <location>
        <begin position="1"/>
        <end position="37"/>
    </location>
</feature>
<evidence type="ECO:0000313" key="4">
    <source>
        <dbReference type="Proteomes" id="UP000693970"/>
    </source>
</evidence>
<gene>
    <name evidence="2" type="ORF">IV203_031432</name>
    <name evidence="3" type="ORF">IV203_031440</name>
</gene>